<dbReference type="RefSeq" id="WP_289545514.1">
    <property type="nucleotide sequence ID" value="NZ_JAUDDZ010000012.1"/>
</dbReference>
<dbReference type="InterPro" id="IPR001647">
    <property type="entry name" value="HTH_TetR"/>
</dbReference>
<feature type="DNA-binding region" description="H-T-H motif" evidence="4">
    <location>
        <begin position="32"/>
        <end position="51"/>
    </location>
</feature>
<keyword evidence="3" id="KW-0804">Transcription</keyword>
<dbReference type="InterPro" id="IPR009057">
    <property type="entry name" value="Homeodomain-like_sf"/>
</dbReference>
<dbReference type="SUPFAM" id="SSF46689">
    <property type="entry name" value="Homeodomain-like"/>
    <property type="match status" value="1"/>
</dbReference>
<name>A0ABT7VAC8_9ACTN</name>
<gene>
    <name evidence="6" type="ORF">QUW28_08170</name>
</gene>
<keyword evidence="2 4" id="KW-0238">DNA-binding</keyword>
<sequence length="196" mass="21085">MARTIKNPEERRHELLACAMRLFAEKGYDNVSVRAVAREAGVAAGLAYHYFDSKQALFDATIEEYARQSAEALCRIFDDRSLTLDEQLDRALALAADQDAFPYADYFHAEGNDALHDRLSLALCEVVGAHVAAALERDAAARGAAAPEAGTLASMMVYGSIGLASGPGMPDGRALQAARRYFGALLAEFRRGVDAG</sequence>
<dbReference type="PANTHER" id="PTHR30055">
    <property type="entry name" value="HTH-TYPE TRANSCRIPTIONAL REGULATOR RUTR"/>
    <property type="match status" value="1"/>
</dbReference>
<evidence type="ECO:0000313" key="7">
    <source>
        <dbReference type="Proteomes" id="UP001529421"/>
    </source>
</evidence>
<dbReference type="PRINTS" id="PR00455">
    <property type="entry name" value="HTHTETR"/>
</dbReference>
<dbReference type="InterPro" id="IPR023772">
    <property type="entry name" value="DNA-bd_HTH_TetR-type_CS"/>
</dbReference>
<dbReference type="Proteomes" id="UP001529421">
    <property type="component" value="Unassembled WGS sequence"/>
</dbReference>
<dbReference type="PROSITE" id="PS50977">
    <property type="entry name" value="HTH_TETR_2"/>
    <property type="match status" value="1"/>
</dbReference>
<proteinExistence type="predicted"/>
<evidence type="ECO:0000313" key="6">
    <source>
        <dbReference type="EMBL" id="MDM8275460.1"/>
    </source>
</evidence>
<organism evidence="6 7">
    <name type="scientific">Enorma phocaeensis</name>
    <dbReference type="NCBI Taxonomy" id="1871019"/>
    <lineage>
        <taxon>Bacteria</taxon>
        <taxon>Bacillati</taxon>
        <taxon>Actinomycetota</taxon>
        <taxon>Coriobacteriia</taxon>
        <taxon>Coriobacteriales</taxon>
        <taxon>Coriobacteriaceae</taxon>
        <taxon>Enorma</taxon>
    </lineage>
</organism>
<dbReference type="InterPro" id="IPR050109">
    <property type="entry name" value="HTH-type_TetR-like_transc_reg"/>
</dbReference>
<keyword evidence="1" id="KW-0805">Transcription regulation</keyword>
<comment type="caution">
    <text evidence="6">The sequence shown here is derived from an EMBL/GenBank/DDBJ whole genome shotgun (WGS) entry which is preliminary data.</text>
</comment>
<protein>
    <submittedName>
        <fullName evidence="6">Helix-turn-helix domain-containing protein</fullName>
    </submittedName>
</protein>
<dbReference type="EMBL" id="JAUDDZ010000012">
    <property type="protein sequence ID" value="MDM8275460.1"/>
    <property type="molecule type" value="Genomic_DNA"/>
</dbReference>
<evidence type="ECO:0000256" key="3">
    <source>
        <dbReference type="ARBA" id="ARBA00023163"/>
    </source>
</evidence>
<evidence type="ECO:0000256" key="1">
    <source>
        <dbReference type="ARBA" id="ARBA00023015"/>
    </source>
</evidence>
<dbReference type="PANTHER" id="PTHR30055:SF234">
    <property type="entry name" value="HTH-TYPE TRANSCRIPTIONAL REGULATOR BETI"/>
    <property type="match status" value="1"/>
</dbReference>
<feature type="domain" description="HTH tetR-type" evidence="5">
    <location>
        <begin position="9"/>
        <end position="69"/>
    </location>
</feature>
<evidence type="ECO:0000256" key="4">
    <source>
        <dbReference type="PROSITE-ProRule" id="PRU00335"/>
    </source>
</evidence>
<dbReference type="PROSITE" id="PS01081">
    <property type="entry name" value="HTH_TETR_1"/>
    <property type="match status" value="1"/>
</dbReference>
<keyword evidence="7" id="KW-1185">Reference proteome</keyword>
<evidence type="ECO:0000256" key="2">
    <source>
        <dbReference type="ARBA" id="ARBA00023125"/>
    </source>
</evidence>
<reference evidence="7" key="1">
    <citation type="submission" date="2023-06" db="EMBL/GenBank/DDBJ databases">
        <title>Identification and characterization of horizontal gene transfer across gut microbiota members of farm animals based on homology search.</title>
        <authorList>
            <person name="Zeman M."/>
            <person name="Kubasova T."/>
            <person name="Jahodarova E."/>
            <person name="Nykrynova M."/>
            <person name="Rychlik I."/>
        </authorList>
    </citation>
    <scope>NUCLEOTIDE SEQUENCE [LARGE SCALE GENOMIC DNA]</scope>
    <source>
        <strain evidence="7">154_Feed</strain>
    </source>
</reference>
<dbReference type="Gene3D" id="1.10.357.10">
    <property type="entry name" value="Tetracycline Repressor, domain 2"/>
    <property type="match status" value="1"/>
</dbReference>
<accession>A0ABT7VAC8</accession>
<evidence type="ECO:0000259" key="5">
    <source>
        <dbReference type="PROSITE" id="PS50977"/>
    </source>
</evidence>
<dbReference type="Pfam" id="PF00440">
    <property type="entry name" value="TetR_N"/>
    <property type="match status" value="1"/>
</dbReference>